<dbReference type="Pfam" id="PF00652">
    <property type="entry name" value="Ricin_B_lectin"/>
    <property type="match status" value="3"/>
</dbReference>
<proteinExistence type="inferred from homology"/>
<comment type="caution">
    <text evidence="9">The sequence shown here is derived from an EMBL/GenBank/DDBJ whole genome shotgun (WGS) entry which is preliminary data.</text>
</comment>
<feature type="domain" description="Ricin B lectin" evidence="8">
    <location>
        <begin position="1234"/>
        <end position="1358"/>
    </location>
</feature>
<keyword evidence="10" id="KW-1185">Reference proteome</keyword>
<organism evidence="9 10">
    <name type="scientific">Saccharothrix saharensis</name>
    <dbReference type="NCBI Taxonomy" id="571190"/>
    <lineage>
        <taxon>Bacteria</taxon>
        <taxon>Bacillati</taxon>
        <taxon>Actinomycetota</taxon>
        <taxon>Actinomycetes</taxon>
        <taxon>Pseudonocardiales</taxon>
        <taxon>Pseudonocardiaceae</taxon>
        <taxon>Saccharothrix</taxon>
    </lineage>
</organism>
<dbReference type="SUPFAM" id="SSF52743">
    <property type="entry name" value="Subtilisin-like"/>
    <property type="match status" value="1"/>
</dbReference>
<evidence type="ECO:0000256" key="2">
    <source>
        <dbReference type="ARBA" id="ARBA00022670"/>
    </source>
</evidence>
<dbReference type="InterPro" id="IPR000209">
    <property type="entry name" value="Peptidase_S8/S53_dom"/>
</dbReference>
<dbReference type="PRINTS" id="PR00723">
    <property type="entry name" value="SUBTILISIN"/>
</dbReference>
<feature type="signal peptide" evidence="7">
    <location>
        <begin position="1"/>
        <end position="22"/>
    </location>
</feature>
<protein>
    <submittedName>
        <fullName evidence="9">Subtilase family protein</fullName>
    </submittedName>
</protein>
<dbReference type="InterPro" id="IPR000772">
    <property type="entry name" value="Ricin_B_lectin"/>
</dbReference>
<keyword evidence="2 5" id="KW-0645">Protease</keyword>
<dbReference type="PANTHER" id="PTHR43806:SF11">
    <property type="entry name" value="CEREVISIN-RELATED"/>
    <property type="match status" value="1"/>
</dbReference>
<keyword evidence="7" id="KW-0732">Signal</keyword>
<evidence type="ECO:0000313" key="9">
    <source>
        <dbReference type="EMBL" id="TQM80191.1"/>
    </source>
</evidence>
<dbReference type="GO" id="GO:0004252">
    <property type="term" value="F:serine-type endopeptidase activity"/>
    <property type="evidence" value="ECO:0007669"/>
    <property type="project" value="UniProtKB-UniRule"/>
</dbReference>
<dbReference type="Gene3D" id="2.60.120.560">
    <property type="entry name" value="Exo-inulinase, domain 1"/>
    <property type="match status" value="1"/>
</dbReference>
<feature type="chain" id="PRO_5038909136" evidence="7">
    <location>
        <begin position="23"/>
        <end position="1489"/>
    </location>
</feature>
<feature type="region of interest" description="Disordered" evidence="6">
    <location>
        <begin position="28"/>
        <end position="52"/>
    </location>
</feature>
<accession>A0A543JBM5</accession>
<reference evidence="9 10" key="1">
    <citation type="submission" date="2019-06" db="EMBL/GenBank/DDBJ databases">
        <title>Sequencing the genomes of 1000 actinobacteria strains.</title>
        <authorList>
            <person name="Klenk H.-P."/>
        </authorList>
    </citation>
    <scope>NUCLEOTIDE SEQUENCE [LARGE SCALE GENOMIC DNA]</scope>
    <source>
        <strain evidence="9 10">DSM 45456</strain>
    </source>
</reference>
<dbReference type="PROSITE" id="PS50231">
    <property type="entry name" value="RICIN_B_LECTIN"/>
    <property type="match status" value="3"/>
</dbReference>
<dbReference type="PROSITE" id="PS51892">
    <property type="entry name" value="SUBTILASE"/>
    <property type="match status" value="1"/>
</dbReference>
<evidence type="ECO:0000256" key="5">
    <source>
        <dbReference type="PROSITE-ProRule" id="PRU01240"/>
    </source>
</evidence>
<name>A0A543JBM5_9PSEU</name>
<dbReference type="Gene3D" id="2.80.10.50">
    <property type="match status" value="3"/>
</dbReference>
<dbReference type="Pfam" id="PF06439">
    <property type="entry name" value="3keto-disac_hyd"/>
    <property type="match status" value="1"/>
</dbReference>
<dbReference type="InterPro" id="IPR035992">
    <property type="entry name" value="Ricin_B-like_lectins"/>
</dbReference>
<evidence type="ECO:0000256" key="6">
    <source>
        <dbReference type="SAM" id="MobiDB-lite"/>
    </source>
</evidence>
<dbReference type="SUPFAM" id="SSF50370">
    <property type="entry name" value="Ricin B-like lectins"/>
    <property type="match status" value="3"/>
</dbReference>
<dbReference type="GO" id="GO:0006508">
    <property type="term" value="P:proteolysis"/>
    <property type="evidence" value="ECO:0007669"/>
    <property type="project" value="UniProtKB-KW"/>
</dbReference>
<dbReference type="InterPro" id="IPR036852">
    <property type="entry name" value="Peptidase_S8/S53_dom_sf"/>
</dbReference>
<dbReference type="InterPro" id="IPR050131">
    <property type="entry name" value="Peptidase_S8_subtilisin-like"/>
</dbReference>
<keyword evidence="4 5" id="KW-0720">Serine protease</keyword>
<evidence type="ECO:0000256" key="3">
    <source>
        <dbReference type="ARBA" id="ARBA00022801"/>
    </source>
</evidence>
<dbReference type="InterPro" id="IPR010496">
    <property type="entry name" value="AL/BT2_dom"/>
</dbReference>
<gene>
    <name evidence="9" type="ORF">FHX81_2519</name>
</gene>
<dbReference type="SMART" id="SM00458">
    <property type="entry name" value="RICIN"/>
    <property type="match status" value="3"/>
</dbReference>
<dbReference type="Gene3D" id="3.40.50.200">
    <property type="entry name" value="Peptidase S8/S53 domain"/>
    <property type="match status" value="2"/>
</dbReference>
<evidence type="ECO:0000256" key="7">
    <source>
        <dbReference type="SAM" id="SignalP"/>
    </source>
</evidence>
<keyword evidence="3 5" id="KW-0378">Hydrolase</keyword>
<comment type="similarity">
    <text evidence="1 5">Belongs to the peptidase S8 family.</text>
</comment>
<dbReference type="InterPro" id="IPR015500">
    <property type="entry name" value="Peptidase_S8_subtilisin-rel"/>
</dbReference>
<feature type="active site" description="Charge relay system" evidence="5">
    <location>
        <position position="154"/>
    </location>
</feature>
<feature type="domain" description="Ricin B lectin" evidence="8">
    <location>
        <begin position="1109"/>
        <end position="1231"/>
    </location>
</feature>
<feature type="domain" description="Ricin B lectin" evidence="8">
    <location>
        <begin position="1360"/>
        <end position="1485"/>
    </location>
</feature>
<sequence>MTIMRRAAVTAVCFTLGAAVVAAPGWAAAEPSNGSRPDVVNSADDARPGQTVAKDAEGRTLVYVEGADENRLRDAVAKAGGVVADSDGGRVKAAVPGDRLDVVAAEPGVTEVRLPDRAVAMAGPVTSEGVGLSGAQGWIADGKRGAGVKVGVIDVGFGDLVETQTAGELPSGTRLEINNTNCVDASEKTAHGTAVAEIVHDMAPDADLYLACIEDTVSFSAAEEWLRGKGVHVITAAVGFLSPTGGRGDGTGPAGSPADVVKRSREAGILWSVAAGNQARLHFAGKPVDANGDSWVEFSGSTQNNGFPVQPGVSATVGVRWDAWPRTTQDLDLYVMSGSQPPTGPNDPNIVARSTRAQKDTAGGLSPNEEVTFTNPNVVTYTYYAFVKNNNAQFTTPFELFVTGSSGQLQTFTEAGSVTEPATSPHVIAVGATAAGSGVIESSSGRGPTVDGRLKPDLTGPDKVATSSWHQPMAGTSAAAAHVAGAAALLKAANPAMDAAQIQAALQGRTSPKTHDTTWGHGVLNLGPHSDVPAFPGAGFTVNQSQQRIHSQWYAAGQVVTLPFPNVPGDTTAVAITISARSAADNVVEVSPGDPAAHAGRTTAVRLRGDDRFTALTMFAPLGDDRAIRIRSRDAGAWVVVEALGHFSPAESTDLFTAAQTPRRVLDTRGFTSSPRSTPLKKDDVQELPIRGQVGVPTNATSVVVNVTGFEATGVSYLSLHGDNPTGITTVALSQADRRSNISVVPIGGDGKIRIANHSDGARTGAAVDVVGWFVPGSGSRYVTLPTSTRIADTVTGQGVPVGPVGAGQSANVQVKGIGGISSQAVAAALTVTSTGNSADTELTVSPSERGWSPVTNTGSRKLESIAGLALAPLGAGGKVDVRNERGQAEVSVDASGYFVGGQAYAPPASNCVTAVDGPGFTGVFDGRHESELSGWRIAGTTKVQRDGCELVTTTGTDVTWYAARTYNNDYTLKLDWKATSANSDSGVFVLFPAPVTSSGTTTVGATGKGVEVNIGPTGATDTLKTGGIVAWQAPSTTAPVKPVGEWNTFELVVHWNTVTVLLNGTQVNQFTVPDGVYARNSYFGLQNSGGNDPVRFRNVRVKRDTPVTSGQFRAGGMCLDLTNGDPGLGAVALHSCHTGFAQVVTTNGDGSVLLGGRCLAAEGSGTADGTRVVLQGCAGNDSEQWVVRQDGRIVNTLSGRCLTPTSIALNAPLVLQTCATSLSTQVWQIPAERGRVGKVTGPPGQCLDVSGNNPLENKVVQFGCNGSVAQSWVAIGGALRGAGKCLDVSGGVTAAGTPVILYECNGSAAQQWQARPDGTLVNPVSGRCLTSASTASGAALSIENCGAARDRQVWRMTAETVMRGALIGHVDKCLDVVGNDPSRNDLWLWTCYGPGGQLWWNTGDGAYRAFGKCLDIGNVAALTPVLLSTCNGNESQQWVARHDGRVVNLLANRCLSVRDANTGDGATVQINDCNTHVAQRWTIPVKAS</sequence>
<evidence type="ECO:0000256" key="4">
    <source>
        <dbReference type="ARBA" id="ARBA00022825"/>
    </source>
</evidence>
<evidence type="ECO:0000313" key="10">
    <source>
        <dbReference type="Proteomes" id="UP000316628"/>
    </source>
</evidence>
<dbReference type="Pfam" id="PF00082">
    <property type="entry name" value="Peptidase_S8"/>
    <property type="match status" value="1"/>
</dbReference>
<feature type="active site" description="Charge relay system" evidence="5">
    <location>
        <position position="477"/>
    </location>
</feature>
<dbReference type="PANTHER" id="PTHR43806">
    <property type="entry name" value="PEPTIDASE S8"/>
    <property type="match status" value="1"/>
</dbReference>
<feature type="active site" description="Charge relay system" evidence="5">
    <location>
        <position position="191"/>
    </location>
</feature>
<evidence type="ECO:0000259" key="8">
    <source>
        <dbReference type="SMART" id="SM00458"/>
    </source>
</evidence>
<evidence type="ECO:0000256" key="1">
    <source>
        <dbReference type="ARBA" id="ARBA00011073"/>
    </source>
</evidence>
<dbReference type="Proteomes" id="UP000316628">
    <property type="component" value="Unassembled WGS sequence"/>
</dbReference>
<dbReference type="EMBL" id="VFPP01000001">
    <property type="protein sequence ID" value="TQM80191.1"/>
    <property type="molecule type" value="Genomic_DNA"/>
</dbReference>